<feature type="transmembrane region" description="Helical" evidence="2">
    <location>
        <begin position="41"/>
        <end position="61"/>
    </location>
</feature>
<gene>
    <name evidence="3" type="ORF">A4R43_31765</name>
</gene>
<dbReference type="EMBL" id="CP015163">
    <property type="protein sequence ID" value="AXB46472.1"/>
    <property type="molecule type" value="Genomic_DNA"/>
</dbReference>
<dbReference type="AlphaFoldDB" id="A0A344LEJ8"/>
<dbReference type="RefSeq" id="WP_113695527.1">
    <property type="nucleotide sequence ID" value="NZ_CP015163.1"/>
</dbReference>
<evidence type="ECO:0000313" key="4">
    <source>
        <dbReference type="Proteomes" id="UP000250434"/>
    </source>
</evidence>
<evidence type="ECO:0000256" key="1">
    <source>
        <dbReference type="SAM" id="MobiDB-lite"/>
    </source>
</evidence>
<dbReference type="OrthoDB" id="3698019at2"/>
<keyword evidence="2" id="KW-0472">Membrane</keyword>
<keyword evidence="2" id="KW-0812">Transmembrane</keyword>
<evidence type="ECO:0000313" key="3">
    <source>
        <dbReference type="EMBL" id="AXB46472.1"/>
    </source>
</evidence>
<reference evidence="3 4" key="1">
    <citation type="submission" date="2016-04" db="EMBL/GenBank/DDBJ databases">
        <title>Complete genome sequence and analysis of deep-sea sediment isolate, Amycolatopsis sp. WP1.</title>
        <authorList>
            <person name="Wang H."/>
            <person name="Chen S."/>
            <person name="Wu Q."/>
        </authorList>
    </citation>
    <scope>NUCLEOTIDE SEQUENCE [LARGE SCALE GENOMIC DNA]</scope>
    <source>
        <strain evidence="3 4">WP1</strain>
    </source>
</reference>
<keyword evidence="4" id="KW-1185">Reference proteome</keyword>
<feature type="region of interest" description="Disordered" evidence="1">
    <location>
        <begin position="66"/>
        <end position="132"/>
    </location>
</feature>
<protein>
    <submittedName>
        <fullName evidence="3">Uncharacterized protein</fullName>
    </submittedName>
</protein>
<accession>A0A344LEJ8</accession>
<dbReference type="Proteomes" id="UP000250434">
    <property type="component" value="Chromosome"/>
</dbReference>
<dbReference type="KEGG" id="aab:A4R43_31765"/>
<name>A0A344LEJ8_9PSEU</name>
<proteinExistence type="predicted"/>
<organism evidence="3 4">
    <name type="scientific">Amycolatopsis albispora</name>
    <dbReference type="NCBI Taxonomy" id="1804986"/>
    <lineage>
        <taxon>Bacteria</taxon>
        <taxon>Bacillati</taxon>
        <taxon>Actinomycetota</taxon>
        <taxon>Actinomycetes</taxon>
        <taxon>Pseudonocardiales</taxon>
        <taxon>Pseudonocardiaceae</taxon>
        <taxon>Amycolatopsis</taxon>
    </lineage>
</organism>
<keyword evidence="2" id="KW-1133">Transmembrane helix</keyword>
<sequence length="242" mass="24428">MDDRQLETLFRDAPGEPPEPTFDIGQVTRASRRATVRRRTAISSVCGAVLVVLVGVGVVGISQRGAEQASTAAAPGSTEEVNGNTQLGPMGQPGDVPGRPPIAAPESFPSDSPMQGGETTGETGPRAEGTHGCDQADRELATALAGELPVPVPDGTAMPGRVCSTDFRSASFPVSGGVVSASVVPPGVTLTLATQPEGTLRAEAQSATGATVLVLSIPAAGSTDAPFAKDMQGVADALAKRF</sequence>
<evidence type="ECO:0000256" key="2">
    <source>
        <dbReference type="SAM" id="Phobius"/>
    </source>
</evidence>